<keyword evidence="8" id="KW-0238">DNA-binding</keyword>
<keyword evidence="4" id="KW-0378">Hydrolase</keyword>
<keyword evidence="2" id="KW-0547">Nucleotide-binding</keyword>
<evidence type="ECO:0000256" key="7">
    <source>
        <dbReference type="ARBA" id="ARBA00022840"/>
    </source>
</evidence>
<dbReference type="InterPro" id="IPR027417">
    <property type="entry name" value="P-loop_NTPase"/>
</dbReference>
<organism evidence="11 12">
    <name type="scientific">Halodesulfurarchaeum formicicum</name>
    <dbReference type="NCBI Taxonomy" id="1873524"/>
    <lineage>
        <taxon>Archaea</taxon>
        <taxon>Methanobacteriati</taxon>
        <taxon>Methanobacteriota</taxon>
        <taxon>Stenosarchaea group</taxon>
        <taxon>Halobacteria</taxon>
        <taxon>Halobacteriales</taxon>
        <taxon>Halobacteriaceae</taxon>
        <taxon>Halodesulfurarchaeum</taxon>
    </lineage>
</organism>
<dbReference type="AlphaFoldDB" id="A0A1J1ADN9"/>
<dbReference type="InterPro" id="IPR000212">
    <property type="entry name" value="DNA_helicase_UvrD/REP"/>
</dbReference>
<dbReference type="OrthoDB" id="203178at2157"/>
<dbReference type="Pfam" id="PF13361">
    <property type="entry name" value="UvrD_C"/>
    <property type="match status" value="1"/>
</dbReference>
<dbReference type="SUPFAM" id="SSF52980">
    <property type="entry name" value="Restriction endonuclease-like"/>
    <property type="match status" value="1"/>
</dbReference>
<dbReference type="Gene3D" id="1.10.486.10">
    <property type="entry name" value="PCRA, domain 4"/>
    <property type="match status" value="1"/>
</dbReference>
<feature type="domain" description="UvrD-like helicase C-terminal" evidence="10">
    <location>
        <begin position="1"/>
        <end position="201"/>
    </location>
</feature>
<evidence type="ECO:0000256" key="3">
    <source>
        <dbReference type="ARBA" id="ARBA00022763"/>
    </source>
</evidence>
<keyword evidence="3" id="KW-0227">DNA damage</keyword>
<sequence>MGSLDTTYRRLTEYALEGEDGQPRPPTHGDIAVFTRTRDYGRELLGVAEEYDIPMAYDGGIELYRTDPAKLLLAWLRILDTDADRGWAVVLEQAGYTLDEIDHILATDQYPEALQEFHTALEGLDAIGAVARQVFDRYGISGETADGLLHTLQSLYETTTVTPGDVIQLIEAGIDTGSTVEVHTNAGEDSVTVQTIHAAKGLEYPIVIMANMNDGSFPPRTRNQAVIQYQEPVGLRQRKLYATEDGVPHIYDNWRYDVIRQCLGRDLDEERRLLYVGITRAESHLVVAGGAEPNTFLDELPVAVEAIEPSVEAGRGRALVEAELPFTVPVPEGPIGETPHSLMDESVFEADSESDGEPAASTGGVDFGQRLHAFAEAYALGEGVSPSDPHQERVAAFLDGLDGELHAEQPATLPIEVDGKRVSISGVIDLVHETADQVEIIDYKTDRTRRAESEYRTQLSVYHHVLDEWFPEKAVTASILYTQSGKRVQVEPLGLDELREVVPGTRVIAGPRGKTPRTLRAPRS</sequence>
<dbReference type="InterPro" id="IPR011604">
    <property type="entry name" value="PDDEXK-like_dom_sf"/>
</dbReference>
<evidence type="ECO:0000313" key="11">
    <source>
        <dbReference type="EMBL" id="APE95697.1"/>
    </source>
</evidence>
<keyword evidence="6" id="KW-0269">Exonuclease</keyword>
<dbReference type="KEGG" id="hhsr:HSR6_1251"/>
<name>A0A1J1ADN9_9EURY</name>
<dbReference type="InterPro" id="IPR011335">
    <property type="entry name" value="Restrct_endonuc-II-like"/>
</dbReference>
<evidence type="ECO:0000256" key="1">
    <source>
        <dbReference type="ARBA" id="ARBA00022722"/>
    </source>
</evidence>
<evidence type="ECO:0000313" key="12">
    <source>
        <dbReference type="Proteomes" id="UP000186165"/>
    </source>
</evidence>
<dbReference type="Gene3D" id="3.40.50.300">
    <property type="entry name" value="P-loop containing nucleotide triphosphate hydrolases"/>
    <property type="match status" value="1"/>
</dbReference>
<evidence type="ECO:0000256" key="5">
    <source>
        <dbReference type="ARBA" id="ARBA00022806"/>
    </source>
</evidence>
<dbReference type="InterPro" id="IPR038726">
    <property type="entry name" value="PDDEXK_AddAB-type"/>
</dbReference>
<dbReference type="Proteomes" id="UP000186165">
    <property type="component" value="Chromosome"/>
</dbReference>
<dbReference type="InterPro" id="IPR014017">
    <property type="entry name" value="DNA_helicase_UvrD-like_C"/>
</dbReference>
<dbReference type="GO" id="GO:0005524">
    <property type="term" value="F:ATP binding"/>
    <property type="evidence" value="ECO:0007669"/>
    <property type="project" value="UniProtKB-KW"/>
</dbReference>
<accession>A0A1J1ADN9</accession>
<evidence type="ECO:0000259" key="10">
    <source>
        <dbReference type="PROSITE" id="PS51217"/>
    </source>
</evidence>
<dbReference type="SUPFAM" id="SSF52540">
    <property type="entry name" value="P-loop containing nucleoside triphosphate hydrolases"/>
    <property type="match status" value="1"/>
</dbReference>
<keyword evidence="7" id="KW-0067">ATP-binding</keyword>
<dbReference type="PANTHER" id="PTHR11070">
    <property type="entry name" value="UVRD / RECB / PCRA DNA HELICASE FAMILY MEMBER"/>
    <property type="match status" value="1"/>
</dbReference>
<dbReference type="Pfam" id="PF12705">
    <property type="entry name" value="PDDEXK_1"/>
    <property type="match status" value="1"/>
</dbReference>
<dbReference type="EMBL" id="CP016804">
    <property type="protein sequence ID" value="APE95697.1"/>
    <property type="molecule type" value="Genomic_DNA"/>
</dbReference>
<dbReference type="PANTHER" id="PTHR11070:SF2">
    <property type="entry name" value="ATP-DEPENDENT DNA HELICASE SRS2"/>
    <property type="match status" value="1"/>
</dbReference>
<dbReference type="GO" id="GO:0043138">
    <property type="term" value="F:3'-5' DNA helicase activity"/>
    <property type="evidence" value="ECO:0007669"/>
    <property type="project" value="TreeGrafter"/>
</dbReference>
<dbReference type="GO" id="GO:0004527">
    <property type="term" value="F:exonuclease activity"/>
    <property type="evidence" value="ECO:0007669"/>
    <property type="project" value="UniProtKB-KW"/>
</dbReference>
<dbReference type="GO" id="GO:0003677">
    <property type="term" value="F:DNA binding"/>
    <property type="evidence" value="ECO:0007669"/>
    <property type="project" value="UniProtKB-KW"/>
</dbReference>
<reference evidence="12" key="1">
    <citation type="submission" date="2016-08" db="EMBL/GenBank/DDBJ databases">
        <title>Discovery of first anaerobic lithoheterotrophic haloarchae widely represented in hypersaline habitats.</title>
        <authorList>
            <person name="Sorokin D.Y."/>
            <person name="Kublanov I.V."/>
            <person name="Roman P."/>
            <person name="Sinninghe Damste J.S."/>
            <person name="Golyshin P.N."/>
            <person name="Rojo D."/>
            <person name="Ciordia S."/>
            <person name="Mena Md.C."/>
            <person name="Ferrer M."/>
            <person name="Smedile F."/>
            <person name="Messina E."/>
            <person name="La Cono V."/>
            <person name="Yakimov M.M."/>
        </authorList>
    </citation>
    <scope>NUCLEOTIDE SEQUENCE [LARGE SCALE GENOMIC DNA]</scope>
    <source>
        <strain evidence="12">HSR6</strain>
    </source>
</reference>
<dbReference type="GO" id="GO:0000725">
    <property type="term" value="P:recombinational repair"/>
    <property type="evidence" value="ECO:0007669"/>
    <property type="project" value="TreeGrafter"/>
</dbReference>
<protein>
    <submittedName>
        <fullName evidence="11">ATP-dependent DNA helicase</fullName>
    </submittedName>
</protein>
<evidence type="ECO:0000256" key="6">
    <source>
        <dbReference type="ARBA" id="ARBA00022839"/>
    </source>
</evidence>
<gene>
    <name evidence="11" type="ORF">HSR6_1251</name>
</gene>
<dbReference type="Gene3D" id="3.90.320.10">
    <property type="match status" value="1"/>
</dbReference>
<keyword evidence="1" id="KW-0540">Nuclease</keyword>
<proteinExistence type="predicted"/>
<keyword evidence="9" id="KW-0234">DNA repair</keyword>
<evidence type="ECO:0000256" key="4">
    <source>
        <dbReference type="ARBA" id="ARBA00022801"/>
    </source>
</evidence>
<keyword evidence="5 11" id="KW-0347">Helicase</keyword>
<dbReference type="PROSITE" id="PS51217">
    <property type="entry name" value="UVRD_HELICASE_CTER"/>
    <property type="match status" value="1"/>
</dbReference>
<evidence type="ECO:0000256" key="8">
    <source>
        <dbReference type="ARBA" id="ARBA00023125"/>
    </source>
</evidence>
<evidence type="ECO:0000256" key="9">
    <source>
        <dbReference type="ARBA" id="ARBA00023204"/>
    </source>
</evidence>
<keyword evidence="12" id="KW-1185">Reference proteome</keyword>
<evidence type="ECO:0000256" key="2">
    <source>
        <dbReference type="ARBA" id="ARBA00022741"/>
    </source>
</evidence>